<gene>
    <name evidence="1" type="ORF">DW016_03360</name>
</gene>
<keyword evidence="1" id="KW-0255">Endonuclease</keyword>
<dbReference type="Gene3D" id="3.40.210.10">
    <property type="entry name" value="PVUII Endonuclease, subunit A"/>
    <property type="match status" value="1"/>
</dbReference>
<dbReference type="EMBL" id="QVLX01000002">
    <property type="protein sequence ID" value="RGE88593.1"/>
    <property type="molecule type" value="Genomic_DNA"/>
</dbReference>
<dbReference type="Pfam" id="PF09225">
    <property type="entry name" value="Endonuc-PvuII"/>
    <property type="match status" value="1"/>
</dbReference>
<evidence type="ECO:0000313" key="1">
    <source>
        <dbReference type="EMBL" id="RGE88593.1"/>
    </source>
</evidence>
<name>A0A3E3K3Q5_9FIRM</name>
<comment type="caution">
    <text evidence="1">The sequence shown here is derived from an EMBL/GenBank/DDBJ whole genome shotgun (WGS) entry which is preliminary data.</text>
</comment>
<dbReference type="InterPro" id="IPR015306">
    <property type="entry name" value="Restrct_endonuc_II_PvuII"/>
</dbReference>
<dbReference type="GO" id="GO:0004519">
    <property type="term" value="F:endonuclease activity"/>
    <property type="evidence" value="ECO:0007669"/>
    <property type="project" value="UniProtKB-KW"/>
</dbReference>
<dbReference type="GeneID" id="97194151"/>
<dbReference type="OrthoDB" id="9814553at2"/>
<organism evidence="1 2">
    <name type="scientific">Sellimonas intestinalis</name>
    <dbReference type="NCBI Taxonomy" id="1653434"/>
    <lineage>
        <taxon>Bacteria</taxon>
        <taxon>Bacillati</taxon>
        <taxon>Bacillota</taxon>
        <taxon>Clostridia</taxon>
        <taxon>Lachnospirales</taxon>
        <taxon>Lachnospiraceae</taxon>
        <taxon>Sellimonas</taxon>
    </lineage>
</organism>
<keyword evidence="1" id="KW-0378">Hydrolase</keyword>
<dbReference type="RefSeq" id="WP_024733770.1">
    <property type="nucleotide sequence ID" value="NZ_BAABYU010000001.1"/>
</dbReference>
<keyword evidence="1" id="KW-0540">Nuclease</keyword>
<dbReference type="CDD" id="cd22351">
    <property type="entry name" value="PvuII-like"/>
    <property type="match status" value="1"/>
</dbReference>
<dbReference type="Proteomes" id="UP000261080">
    <property type="component" value="Unassembled WGS sequence"/>
</dbReference>
<dbReference type="InterPro" id="IPR038402">
    <property type="entry name" value="PvuII_sf"/>
</dbReference>
<protein>
    <submittedName>
        <fullName evidence="1">Restriction endonuclease</fullName>
    </submittedName>
</protein>
<keyword evidence="2" id="KW-1185">Reference proteome</keyword>
<dbReference type="InterPro" id="IPR011335">
    <property type="entry name" value="Restrct_endonuc-II-like"/>
</dbReference>
<proteinExistence type="predicted"/>
<evidence type="ECO:0000313" key="2">
    <source>
        <dbReference type="Proteomes" id="UP000261080"/>
    </source>
</evidence>
<sequence>MAYYDKEHRDKIDCFNDMWSKLDDIEELAKTYQIADIAQDNNLKLLQTLVLFDFDNQPGREGSDAIDRYGHAWELKTVNIDLTSSFSTNHHTNLERINVFRQERWLFSSYKGIILQEVYVVNPRHLETYFSKWEQSVKEKIAANIENAHLNNPKIPLKYVKEVGTKVYPISTPLDPAEVLKTL</sequence>
<accession>A0A3E3K3Q5</accession>
<reference evidence="1 2" key="1">
    <citation type="submission" date="2018-08" db="EMBL/GenBank/DDBJ databases">
        <title>A genome reference for cultivated species of the human gut microbiota.</title>
        <authorList>
            <person name="Zou Y."/>
            <person name="Xue W."/>
            <person name="Luo G."/>
        </authorList>
    </citation>
    <scope>NUCLEOTIDE SEQUENCE [LARGE SCALE GENOMIC DNA]</scope>
    <source>
        <strain evidence="1 2">AF37-2AT</strain>
    </source>
</reference>
<dbReference type="AlphaFoldDB" id="A0A3E3K3Q5"/>
<dbReference type="SUPFAM" id="SSF52980">
    <property type="entry name" value="Restriction endonuclease-like"/>
    <property type="match status" value="1"/>
</dbReference>